<feature type="compositionally biased region" description="Low complexity" evidence="12">
    <location>
        <begin position="416"/>
        <end position="427"/>
    </location>
</feature>
<evidence type="ECO:0000256" key="11">
    <source>
        <dbReference type="RuleBase" id="RU364063"/>
    </source>
</evidence>
<dbReference type="Proteomes" id="UP000460272">
    <property type="component" value="Unassembled WGS sequence"/>
</dbReference>
<dbReference type="Gene3D" id="1.10.8.60">
    <property type="match status" value="1"/>
</dbReference>
<comment type="function">
    <text evidence="11">DNA polymerase III is a complex, multichain enzyme responsible for most of the replicative synthesis in bacteria. This DNA polymerase also exhibits 3' to 5' exonuclease activity.</text>
</comment>
<keyword evidence="5" id="KW-0479">Metal-binding</keyword>
<dbReference type="SUPFAM" id="SSF48019">
    <property type="entry name" value="post-AAA+ oligomerization domain-like"/>
    <property type="match status" value="1"/>
</dbReference>
<evidence type="ECO:0000256" key="3">
    <source>
        <dbReference type="ARBA" id="ARBA00022695"/>
    </source>
</evidence>
<dbReference type="RefSeq" id="WP_145861685.1">
    <property type="nucleotide sequence ID" value="NZ_RPFW01000010.1"/>
</dbReference>
<keyword evidence="4 11" id="KW-0235">DNA replication</keyword>
<keyword evidence="7" id="KW-0862">Zinc</keyword>
<gene>
    <name evidence="11" type="primary">dnaX</name>
    <name evidence="14" type="ORF">EAS64_39250</name>
</gene>
<keyword evidence="15" id="KW-1185">Reference proteome</keyword>
<feature type="compositionally biased region" description="Low complexity" evidence="12">
    <location>
        <begin position="446"/>
        <end position="460"/>
    </location>
</feature>
<feature type="compositionally biased region" description="Low complexity" evidence="12">
    <location>
        <begin position="640"/>
        <end position="652"/>
    </location>
</feature>
<evidence type="ECO:0000256" key="9">
    <source>
        <dbReference type="ARBA" id="ARBA00022932"/>
    </source>
</evidence>
<dbReference type="PANTHER" id="PTHR11669:SF0">
    <property type="entry name" value="PROTEIN STICHEL-LIKE 2"/>
    <property type="match status" value="1"/>
</dbReference>
<feature type="compositionally biased region" description="Acidic residues" evidence="12">
    <location>
        <begin position="734"/>
        <end position="746"/>
    </location>
</feature>
<keyword evidence="8 11" id="KW-0067">ATP-binding</keyword>
<dbReference type="InterPro" id="IPR003593">
    <property type="entry name" value="AAA+_ATPase"/>
</dbReference>
<dbReference type="AlphaFoldDB" id="A0A6P2BM60"/>
<dbReference type="InterPro" id="IPR022754">
    <property type="entry name" value="DNA_pol_III_gamma-3"/>
</dbReference>
<comment type="catalytic activity">
    <reaction evidence="10 11">
        <text>DNA(n) + a 2'-deoxyribonucleoside 5'-triphosphate = DNA(n+1) + diphosphate</text>
        <dbReference type="Rhea" id="RHEA:22508"/>
        <dbReference type="Rhea" id="RHEA-COMP:17339"/>
        <dbReference type="Rhea" id="RHEA-COMP:17340"/>
        <dbReference type="ChEBI" id="CHEBI:33019"/>
        <dbReference type="ChEBI" id="CHEBI:61560"/>
        <dbReference type="ChEBI" id="CHEBI:173112"/>
        <dbReference type="EC" id="2.7.7.7"/>
    </reaction>
</comment>
<evidence type="ECO:0000313" key="14">
    <source>
        <dbReference type="EMBL" id="TVZ00104.1"/>
    </source>
</evidence>
<dbReference type="FunFam" id="3.40.50.300:FF:000014">
    <property type="entry name" value="DNA polymerase III subunit gamma/tau"/>
    <property type="match status" value="1"/>
</dbReference>
<evidence type="ECO:0000313" key="15">
    <source>
        <dbReference type="Proteomes" id="UP000460272"/>
    </source>
</evidence>
<evidence type="ECO:0000256" key="10">
    <source>
        <dbReference type="ARBA" id="ARBA00049244"/>
    </source>
</evidence>
<evidence type="ECO:0000256" key="1">
    <source>
        <dbReference type="ARBA" id="ARBA00006360"/>
    </source>
</evidence>
<protein>
    <recommendedName>
        <fullName evidence="11">DNA polymerase III subunit gamma/tau</fullName>
        <ecNumber evidence="11">2.7.7.7</ecNumber>
    </recommendedName>
</protein>
<keyword evidence="2 11" id="KW-0808">Transferase</keyword>
<evidence type="ECO:0000259" key="13">
    <source>
        <dbReference type="SMART" id="SM00382"/>
    </source>
</evidence>
<dbReference type="EC" id="2.7.7.7" evidence="11"/>
<dbReference type="CDD" id="cd00009">
    <property type="entry name" value="AAA"/>
    <property type="match status" value="1"/>
</dbReference>
<feature type="compositionally biased region" description="Pro residues" evidence="12">
    <location>
        <begin position="493"/>
        <end position="505"/>
    </location>
</feature>
<dbReference type="PANTHER" id="PTHR11669">
    <property type="entry name" value="REPLICATION FACTOR C / DNA POLYMERASE III GAMMA-TAU SUBUNIT"/>
    <property type="match status" value="1"/>
</dbReference>
<dbReference type="GO" id="GO:0006261">
    <property type="term" value="P:DNA-templated DNA replication"/>
    <property type="evidence" value="ECO:0007669"/>
    <property type="project" value="TreeGrafter"/>
</dbReference>
<dbReference type="CDD" id="cd18137">
    <property type="entry name" value="HLD_clamp_pol_III_gamma_tau"/>
    <property type="match status" value="1"/>
</dbReference>
<evidence type="ECO:0000256" key="12">
    <source>
        <dbReference type="SAM" id="MobiDB-lite"/>
    </source>
</evidence>
<dbReference type="SMART" id="SM00382">
    <property type="entry name" value="AAA"/>
    <property type="match status" value="1"/>
</dbReference>
<name>A0A6P2BM60_9ACTN</name>
<feature type="compositionally biased region" description="Low complexity" evidence="12">
    <location>
        <begin position="680"/>
        <end position="697"/>
    </location>
</feature>
<comment type="subunit">
    <text evidence="11">DNA polymerase III contains a core (composed of alpha, epsilon and theta chains) that associates with a tau subunit. This core dimerizes to form the POLIII' complex. PolIII' associates with the gamma complex (composed of gamma, delta, delta', psi and chi chains) and with the beta chain to form the complete DNA polymerase III complex.</text>
</comment>
<dbReference type="InterPro" id="IPR012763">
    <property type="entry name" value="DNA_pol_III_sug/sutau_N"/>
</dbReference>
<dbReference type="Pfam" id="PF12169">
    <property type="entry name" value="DNA_pol3_gamma3"/>
    <property type="match status" value="1"/>
</dbReference>
<dbReference type="GO" id="GO:0005524">
    <property type="term" value="F:ATP binding"/>
    <property type="evidence" value="ECO:0007669"/>
    <property type="project" value="UniProtKB-KW"/>
</dbReference>
<comment type="caution">
    <text evidence="14">The sequence shown here is derived from an EMBL/GenBank/DDBJ whole genome shotgun (WGS) entry which is preliminary data.</text>
</comment>
<feature type="compositionally biased region" description="Pro residues" evidence="12">
    <location>
        <begin position="653"/>
        <end position="672"/>
    </location>
</feature>
<dbReference type="EMBL" id="RPFW01000010">
    <property type="protein sequence ID" value="TVZ00104.1"/>
    <property type="molecule type" value="Genomic_DNA"/>
</dbReference>
<dbReference type="OrthoDB" id="9810148at2"/>
<dbReference type="Pfam" id="PF13177">
    <property type="entry name" value="DNA_pol3_delta2"/>
    <property type="match status" value="1"/>
</dbReference>
<dbReference type="NCBIfam" id="NF005846">
    <property type="entry name" value="PRK07764.1-6"/>
    <property type="match status" value="1"/>
</dbReference>
<feature type="region of interest" description="Disordered" evidence="12">
    <location>
        <begin position="397"/>
        <end position="526"/>
    </location>
</feature>
<keyword evidence="3 11" id="KW-0548">Nucleotidyltransferase</keyword>
<evidence type="ECO:0000256" key="5">
    <source>
        <dbReference type="ARBA" id="ARBA00022723"/>
    </source>
</evidence>
<feature type="domain" description="AAA+ ATPase" evidence="13">
    <location>
        <begin position="45"/>
        <end position="189"/>
    </location>
</feature>
<evidence type="ECO:0000256" key="6">
    <source>
        <dbReference type="ARBA" id="ARBA00022741"/>
    </source>
</evidence>
<accession>A0A6P2BM60</accession>
<dbReference type="InterPro" id="IPR008921">
    <property type="entry name" value="DNA_pol3_clamp-load_cplx_C"/>
</dbReference>
<evidence type="ECO:0000256" key="8">
    <source>
        <dbReference type="ARBA" id="ARBA00022840"/>
    </source>
</evidence>
<dbReference type="InterPro" id="IPR027417">
    <property type="entry name" value="P-loop_NTPase"/>
</dbReference>
<keyword evidence="9 11" id="KW-0239">DNA-directed DNA polymerase</keyword>
<reference evidence="14 15" key="1">
    <citation type="submission" date="2018-11" db="EMBL/GenBank/DDBJ databases">
        <title>Trebonia kvetii gen.nov., sp.nov., a novel acidophilic actinobacterium, and proposal of the new actinobacterial family Treboniaceae fam. nov.</title>
        <authorList>
            <person name="Rapoport D."/>
            <person name="Sagova-Mareckova M."/>
            <person name="Sedlacek I."/>
            <person name="Provaznik J."/>
            <person name="Kralova S."/>
            <person name="Pavlinic D."/>
            <person name="Benes V."/>
            <person name="Kopecky J."/>
        </authorList>
    </citation>
    <scope>NUCLEOTIDE SEQUENCE [LARGE SCALE GENOMIC DNA]</scope>
    <source>
        <strain evidence="14 15">15Tr583</strain>
    </source>
</reference>
<evidence type="ECO:0000256" key="2">
    <source>
        <dbReference type="ARBA" id="ARBA00022679"/>
    </source>
</evidence>
<proteinExistence type="inferred from homology"/>
<dbReference type="GO" id="GO:0046872">
    <property type="term" value="F:metal ion binding"/>
    <property type="evidence" value="ECO:0007669"/>
    <property type="project" value="UniProtKB-KW"/>
</dbReference>
<keyword evidence="6 11" id="KW-0547">Nucleotide-binding</keyword>
<dbReference type="GO" id="GO:0003677">
    <property type="term" value="F:DNA binding"/>
    <property type="evidence" value="ECO:0007669"/>
    <property type="project" value="InterPro"/>
</dbReference>
<dbReference type="NCBIfam" id="TIGR02397">
    <property type="entry name" value="dnaX_nterm"/>
    <property type="match status" value="1"/>
</dbReference>
<evidence type="ECO:0000256" key="4">
    <source>
        <dbReference type="ARBA" id="ARBA00022705"/>
    </source>
</evidence>
<dbReference type="Gene3D" id="1.20.272.10">
    <property type="match status" value="1"/>
</dbReference>
<evidence type="ECO:0000256" key="7">
    <source>
        <dbReference type="ARBA" id="ARBA00022833"/>
    </source>
</evidence>
<dbReference type="InterPro" id="IPR050238">
    <property type="entry name" value="DNA_Rep/Repair_Clamp_Loader"/>
</dbReference>
<organism evidence="14 15">
    <name type="scientific">Trebonia kvetii</name>
    <dbReference type="NCBI Taxonomy" id="2480626"/>
    <lineage>
        <taxon>Bacteria</taxon>
        <taxon>Bacillati</taxon>
        <taxon>Actinomycetota</taxon>
        <taxon>Actinomycetes</taxon>
        <taxon>Streptosporangiales</taxon>
        <taxon>Treboniaceae</taxon>
        <taxon>Trebonia</taxon>
    </lineage>
</organism>
<dbReference type="Pfam" id="PF22608">
    <property type="entry name" value="DNAX_ATPase_lid"/>
    <property type="match status" value="1"/>
</dbReference>
<dbReference type="Gene3D" id="3.40.50.300">
    <property type="entry name" value="P-loop containing nucleotide triphosphate hydrolases"/>
    <property type="match status" value="1"/>
</dbReference>
<feature type="compositionally biased region" description="Pro residues" evidence="12">
    <location>
        <begin position="471"/>
        <end position="484"/>
    </location>
</feature>
<dbReference type="SUPFAM" id="SSF52540">
    <property type="entry name" value="P-loop containing nucleoside triphosphate hydrolases"/>
    <property type="match status" value="1"/>
</dbReference>
<sequence length="775" mass="79958">MAEDSETPRQSLALYRKYRPATFAEVRGQEHVTEPLRQALRSGRINHAYLFSGPRGCGKTSSARILARSLNCVNGPTPDPCGVCDSCVALAPSGPGSIDVIEIDAASHGGVDDARDLRERAFYAPVAGRFKIYIIDEAHMVTQQGFNALLKLVEEPPPHLKFIFATTEPEKVIPTIRSRTHHYPFRLMAPSVMRDLAEEILNSELVPFDPAVLPLVVRAGGGSARDTLSILDQLLAGSDSDGIRYDRAVSLLGYTDASLLDEMVEAFAVADGAAVFRAVNRVIEGGHEPRRFATDMLDRFRDLIVLASVPDAISSGLLDVPPDRADALKGQAQHYGLASLTRAADIVATGLDQMRGATSPRLLLELMCAQVLLPAATADDRSLLARIERLESGAPVRAVAGTTESNPERVRPTPQPAASSEGGAAPSVAPPPASHQESRPAGQPESQQPGPRPAAGPASRSDAEPAQRQAPSPPPDAEPVPRPAAEPAQRQAPVPPAAPAAPSPAAPFTHAPGAPGAPVGGAPGAPRGGGVTVEALRQAWPSVVEAIKAKGRVAAIVIGNASVASFDEGVLTLRFPRQGDVKGFQGSKYEDLLKQALTAMFGINVVVRATSGGDTPPEGRGPGPGPAAPSGTAPGGRQPGLGQAPWGQQSPGQPGPDQPGPGQPPAAAPPEDPAARLAVPSPGGRAPGADGAAPMAGTHAGLAVNGGGGATNPFGGSVNGGAGDLPPLPPPPAPDDEDFDPDDDDYSSSTTVNDLTGMALVQRELGAEIIAEYED</sequence>
<dbReference type="GO" id="GO:0009360">
    <property type="term" value="C:DNA polymerase III complex"/>
    <property type="evidence" value="ECO:0007669"/>
    <property type="project" value="InterPro"/>
</dbReference>
<dbReference type="InterPro" id="IPR045085">
    <property type="entry name" value="HLD_clamp_pol_III_gamma_tau"/>
</dbReference>
<dbReference type="GO" id="GO:0003887">
    <property type="term" value="F:DNA-directed DNA polymerase activity"/>
    <property type="evidence" value="ECO:0007669"/>
    <property type="project" value="UniProtKB-KW"/>
</dbReference>
<feature type="region of interest" description="Disordered" evidence="12">
    <location>
        <begin position="610"/>
        <end position="755"/>
    </location>
</feature>
<comment type="similarity">
    <text evidence="1 11">Belongs to the DnaX/STICHEL family.</text>
</comment>